<name>A0A5B0E8W8_9MICC</name>
<dbReference type="Proteomes" id="UP000323856">
    <property type="component" value="Unassembled WGS sequence"/>
</dbReference>
<organism evidence="1 2">
    <name type="scientific">Paeniglutamicibacter gangotriensis</name>
    <dbReference type="NCBI Taxonomy" id="254787"/>
    <lineage>
        <taxon>Bacteria</taxon>
        <taxon>Bacillati</taxon>
        <taxon>Actinomycetota</taxon>
        <taxon>Actinomycetes</taxon>
        <taxon>Micrococcales</taxon>
        <taxon>Micrococcaceae</taxon>
        <taxon>Paeniglutamicibacter</taxon>
    </lineage>
</organism>
<evidence type="ECO:0000313" key="2">
    <source>
        <dbReference type="Proteomes" id="UP000323856"/>
    </source>
</evidence>
<protein>
    <recommendedName>
        <fullName evidence="3">TIGR03067 domain-containing protein</fullName>
    </recommendedName>
</protein>
<reference evidence="1 2" key="1">
    <citation type="submission" date="2019-07" db="EMBL/GenBank/DDBJ databases">
        <title>Analysis of the biochemical properties, biological activity and biotechnological potential of siderophores and biosurfactants produced by Antarctic psychrotolerant bacteria.</title>
        <authorList>
            <person name="Styczynski M."/>
            <person name="Krucon T."/>
            <person name="Decewicz P."/>
            <person name="Dziewit L."/>
        </authorList>
    </citation>
    <scope>NUCLEOTIDE SEQUENCE [LARGE SCALE GENOMIC DNA]</scope>
    <source>
        <strain evidence="1 2">ANT_H27</strain>
    </source>
</reference>
<proteinExistence type="predicted"/>
<dbReference type="AlphaFoldDB" id="A0A5B0E8W8"/>
<evidence type="ECO:0000313" key="1">
    <source>
        <dbReference type="EMBL" id="KAA0974210.1"/>
    </source>
</evidence>
<dbReference type="OrthoDB" id="282152at2"/>
<dbReference type="RefSeq" id="WP_149620560.1">
    <property type="nucleotide sequence ID" value="NZ_VOBL01000020.1"/>
</dbReference>
<gene>
    <name evidence="1" type="ORF">FQ154_16365</name>
</gene>
<comment type="caution">
    <text evidence="1">The sequence shown here is derived from an EMBL/GenBank/DDBJ whole genome shotgun (WGS) entry which is preliminary data.</text>
</comment>
<dbReference type="EMBL" id="VOBL01000020">
    <property type="protein sequence ID" value="KAA0974210.1"/>
    <property type="molecule type" value="Genomic_DNA"/>
</dbReference>
<accession>A0A5B0E8W8</accession>
<sequence>MNQNLSRSASQLTGRWRITEMDEWDSDAIDLVQPGFIEISEDRHGEFSFIVVRGRMDCRPLERNGEPAIGFSWTGDDDGRETSGWGWAALVDDETVEGHIFFHLGMDSAFVAKPFGNVGQGDAR</sequence>
<evidence type="ECO:0008006" key="3">
    <source>
        <dbReference type="Google" id="ProtNLM"/>
    </source>
</evidence>